<gene>
    <name evidence="1" type="ORF">SM0020_20646</name>
</gene>
<proteinExistence type="predicted"/>
<evidence type="ECO:0000313" key="2">
    <source>
        <dbReference type="Proteomes" id="UP000004038"/>
    </source>
</evidence>
<sequence>MIGPGAIGEATASGMVPIKTVATKPSFKRTTDQE</sequence>
<reference evidence="1 2" key="1">
    <citation type="journal article" date="2012" name="J. Bacteriol.">
        <title>Draft Genome Sequence of Sinorhizobium meliloti CCNWSX0020, a Nitrogen-Fixing Symbiont with Copper Tolerance Capability Isolated from Lead-Zinc Mine Tailings.</title>
        <authorList>
            <person name="Li Z."/>
            <person name="Ma Z."/>
            <person name="Hao X."/>
            <person name="Wei G."/>
        </authorList>
    </citation>
    <scope>NUCLEOTIDE SEQUENCE [LARGE SCALE GENOMIC DNA]</scope>
    <source>
        <strain evidence="1 2">CCNWSX0020</strain>
    </source>
</reference>
<dbReference type="Proteomes" id="UP000004038">
    <property type="component" value="Unassembled WGS sequence"/>
</dbReference>
<dbReference type="AlphaFoldDB" id="H0G3S8"/>
<organism evidence="1 2">
    <name type="scientific">Sinorhizobium meliloti CCNWSX0020</name>
    <dbReference type="NCBI Taxonomy" id="1107881"/>
    <lineage>
        <taxon>Bacteria</taxon>
        <taxon>Pseudomonadati</taxon>
        <taxon>Pseudomonadota</taxon>
        <taxon>Alphaproteobacteria</taxon>
        <taxon>Hyphomicrobiales</taxon>
        <taxon>Rhizobiaceae</taxon>
        <taxon>Sinorhizobium/Ensifer group</taxon>
        <taxon>Sinorhizobium</taxon>
    </lineage>
</organism>
<name>H0G3S8_RHIML</name>
<dbReference type="EMBL" id="AGVV01000045">
    <property type="protein sequence ID" value="EHK76031.1"/>
    <property type="molecule type" value="Genomic_DNA"/>
</dbReference>
<protein>
    <submittedName>
        <fullName evidence="1">Uncharacterized protein</fullName>
    </submittedName>
</protein>
<accession>H0G3S8</accession>
<evidence type="ECO:0000313" key="1">
    <source>
        <dbReference type="EMBL" id="EHK76031.1"/>
    </source>
</evidence>